<evidence type="ECO:0008006" key="2">
    <source>
        <dbReference type="Google" id="ProtNLM"/>
    </source>
</evidence>
<reference evidence="1" key="1">
    <citation type="submission" date="2016-10" db="EMBL/GenBank/DDBJ databases">
        <title>Sequence of Gallionella enrichment culture.</title>
        <authorList>
            <person name="Poehlein A."/>
            <person name="Muehling M."/>
            <person name="Daniel R."/>
        </authorList>
    </citation>
    <scope>NUCLEOTIDE SEQUENCE</scope>
</reference>
<dbReference type="AlphaFoldDB" id="A0A1J5SPR4"/>
<protein>
    <recommendedName>
        <fullName evidence="2">Lipoprotein</fullName>
    </recommendedName>
</protein>
<sequence>MSSRKTSVFFIAAAGMLLGGCNRDHIKSYTIPKEKTPSPFMGQMPPAASGGMPEMPPGHPAVGDSGQMGMPGGDTGGGSAAAAENSLTWTVPSNWQPKALGTMRRGSYSVTADNQVGDISVFVFPGAAGGLVDNINRWRGQIGMTPLDPSKAEAETVAMKTTSGLPLTFVDLNNGSGDGILGAILVQGDESWFFKLKGPSALLAKEKSAFVDFLKSVKSK</sequence>
<dbReference type="PROSITE" id="PS51257">
    <property type="entry name" value="PROKAR_LIPOPROTEIN"/>
    <property type="match status" value="1"/>
</dbReference>
<proteinExistence type="predicted"/>
<evidence type="ECO:0000313" key="1">
    <source>
        <dbReference type="EMBL" id="OIR03636.1"/>
    </source>
</evidence>
<name>A0A1J5SPR4_9ZZZZ</name>
<accession>A0A1J5SPR4</accession>
<organism evidence="1">
    <name type="scientific">mine drainage metagenome</name>
    <dbReference type="NCBI Taxonomy" id="410659"/>
    <lineage>
        <taxon>unclassified sequences</taxon>
        <taxon>metagenomes</taxon>
        <taxon>ecological metagenomes</taxon>
    </lineage>
</organism>
<comment type="caution">
    <text evidence="1">The sequence shown here is derived from an EMBL/GenBank/DDBJ whole genome shotgun (WGS) entry which is preliminary data.</text>
</comment>
<dbReference type="EMBL" id="MLJW01000064">
    <property type="protein sequence ID" value="OIR03636.1"/>
    <property type="molecule type" value="Genomic_DNA"/>
</dbReference>
<gene>
    <name evidence="1" type="ORF">GALL_142580</name>
</gene>